<organism evidence="2 3">
    <name type="scientific">Fibrella aquatilis</name>
    <dbReference type="NCBI Taxonomy" id="2817059"/>
    <lineage>
        <taxon>Bacteria</taxon>
        <taxon>Pseudomonadati</taxon>
        <taxon>Bacteroidota</taxon>
        <taxon>Cytophagia</taxon>
        <taxon>Cytophagales</taxon>
        <taxon>Spirosomataceae</taxon>
        <taxon>Fibrella</taxon>
    </lineage>
</organism>
<feature type="region of interest" description="Disordered" evidence="1">
    <location>
        <begin position="151"/>
        <end position="175"/>
    </location>
</feature>
<gene>
    <name evidence="2" type="ORF">J2I48_25580</name>
</gene>
<dbReference type="Gene3D" id="1.20.120.1490">
    <property type="match status" value="1"/>
</dbReference>
<dbReference type="Proteomes" id="UP000664795">
    <property type="component" value="Unassembled WGS sequence"/>
</dbReference>
<comment type="caution">
    <text evidence="2">The sequence shown here is derived from an EMBL/GenBank/DDBJ whole genome shotgun (WGS) entry which is preliminary data.</text>
</comment>
<dbReference type="AlphaFoldDB" id="A0A939K2T1"/>
<reference evidence="2 3" key="1">
    <citation type="submission" date="2021-03" db="EMBL/GenBank/DDBJ databases">
        <title>Fibrella sp. HMF5036 genome sequencing and assembly.</title>
        <authorList>
            <person name="Kang H."/>
            <person name="Kim H."/>
            <person name="Bae S."/>
            <person name="Joh K."/>
        </authorList>
    </citation>
    <scope>NUCLEOTIDE SEQUENCE [LARGE SCALE GENOMIC DNA]</scope>
    <source>
        <strain evidence="2 3">HMF5036</strain>
    </source>
</reference>
<evidence type="ECO:0000256" key="1">
    <source>
        <dbReference type="SAM" id="MobiDB-lite"/>
    </source>
</evidence>
<name>A0A939K2T1_9BACT</name>
<keyword evidence="3" id="KW-1185">Reference proteome</keyword>
<dbReference type="RefSeq" id="WP_207338371.1">
    <property type="nucleotide sequence ID" value="NZ_JAFMYU010000031.1"/>
</dbReference>
<protein>
    <submittedName>
        <fullName evidence="2">Periplasmic heavy metal sensor</fullName>
    </submittedName>
</protein>
<proteinExistence type="predicted"/>
<evidence type="ECO:0000313" key="3">
    <source>
        <dbReference type="Proteomes" id="UP000664795"/>
    </source>
</evidence>
<evidence type="ECO:0000313" key="2">
    <source>
        <dbReference type="EMBL" id="MBO0934406.1"/>
    </source>
</evidence>
<dbReference type="InterPro" id="IPR025961">
    <property type="entry name" value="Metal_resist"/>
</dbReference>
<dbReference type="EMBL" id="JAFMYU010000031">
    <property type="protein sequence ID" value="MBO0934406.1"/>
    <property type="molecule type" value="Genomic_DNA"/>
</dbReference>
<dbReference type="Pfam" id="PF13801">
    <property type="entry name" value="Metal_resist"/>
    <property type="match status" value="1"/>
</dbReference>
<sequence>MERTKLLTVAVVFLLIINFLTVGRWLLQPAGPPPGSGVGRPNGPAELINQRLHFSESQRQQYRLLIDQHQQALRPLNREAARLYGAYYGLLAQTPPDTARAAAFSQQIAQNQRLIAGVNFAHFRQIKALCRPDQQADFTRLVADLAQLFNHTSRGNPPGHERPGQQPDENFAPRP</sequence>
<accession>A0A939K2T1</accession>